<dbReference type="Proteomes" id="UP000729357">
    <property type="component" value="Unassembled WGS sequence"/>
</dbReference>
<evidence type="ECO:0000259" key="1">
    <source>
        <dbReference type="Pfam" id="PF17107"/>
    </source>
</evidence>
<evidence type="ECO:0000313" key="2">
    <source>
        <dbReference type="EMBL" id="KAG9983453.1"/>
    </source>
</evidence>
<reference evidence="2" key="2">
    <citation type="submission" date="2021-08" db="EMBL/GenBank/DDBJ databases">
        <authorList>
            <person name="Gostincar C."/>
            <person name="Sun X."/>
            <person name="Song Z."/>
            <person name="Gunde-Cimerman N."/>
        </authorList>
    </citation>
    <scope>NUCLEOTIDE SEQUENCE</scope>
    <source>
        <strain evidence="2">EXF-9298</strain>
    </source>
</reference>
<accession>A0A9P8FTL0</accession>
<sequence length="209" mass="23152">MSGAEVSAIVGLASGCLELIEAAIKVYKAVQDLHGLHPAFRVVYDRLPLVGKIIQQIKIHYQDTPDDEEALKVMNSCHTSLEELKHVFEKVLPGEKAGRYERYKSAIKGIKPGRAKAVERMMEDILKDLQLLQTHHVFEDLPDDELPKAIEEVSQIGPSIEEDNSAHNISADRGSVVPMGSGPTEVNQHWGKGDLWNHVGTVNFNKGKD</sequence>
<comment type="caution">
    <text evidence="2">The sequence shown here is derived from an EMBL/GenBank/DDBJ whole genome shotgun (WGS) entry which is preliminary data.</text>
</comment>
<dbReference type="Pfam" id="PF17107">
    <property type="entry name" value="SesA"/>
    <property type="match status" value="1"/>
</dbReference>
<evidence type="ECO:0000313" key="3">
    <source>
        <dbReference type="Proteomes" id="UP000729357"/>
    </source>
</evidence>
<gene>
    <name evidence="2" type="ORF">KCU98_g6079</name>
</gene>
<dbReference type="EMBL" id="JAHFXS010000597">
    <property type="protein sequence ID" value="KAG9983453.1"/>
    <property type="molecule type" value="Genomic_DNA"/>
</dbReference>
<keyword evidence="3" id="KW-1185">Reference proteome</keyword>
<proteinExistence type="predicted"/>
<feature type="non-terminal residue" evidence="2">
    <location>
        <position position="209"/>
    </location>
</feature>
<protein>
    <recommendedName>
        <fullName evidence="1">NACHT-NTPase and P-loop NTPases N-terminal domain-containing protein</fullName>
    </recommendedName>
</protein>
<organism evidence="2 3">
    <name type="scientific">Aureobasidium melanogenum</name>
    <name type="common">Aureobasidium pullulans var. melanogenum</name>
    <dbReference type="NCBI Taxonomy" id="46634"/>
    <lineage>
        <taxon>Eukaryota</taxon>
        <taxon>Fungi</taxon>
        <taxon>Dikarya</taxon>
        <taxon>Ascomycota</taxon>
        <taxon>Pezizomycotina</taxon>
        <taxon>Dothideomycetes</taxon>
        <taxon>Dothideomycetidae</taxon>
        <taxon>Dothideales</taxon>
        <taxon>Saccotheciaceae</taxon>
        <taxon>Aureobasidium</taxon>
    </lineage>
</organism>
<dbReference type="InterPro" id="IPR031352">
    <property type="entry name" value="SesA"/>
</dbReference>
<feature type="domain" description="NACHT-NTPase and P-loop NTPases N-terminal" evidence="1">
    <location>
        <begin position="14"/>
        <end position="132"/>
    </location>
</feature>
<reference evidence="2" key="1">
    <citation type="journal article" date="2021" name="J Fungi (Basel)">
        <title>Virulence traits and population genomics of the black yeast Aureobasidium melanogenum.</title>
        <authorList>
            <person name="Cernosa A."/>
            <person name="Sun X."/>
            <person name="Gostincar C."/>
            <person name="Fang C."/>
            <person name="Gunde-Cimerman N."/>
            <person name="Song Z."/>
        </authorList>
    </citation>
    <scope>NUCLEOTIDE SEQUENCE</scope>
    <source>
        <strain evidence="2">EXF-9298</strain>
    </source>
</reference>
<dbReference type="AlphaFoldDB" id="A0A9P8FTL0"/>
<name>A0A9P8FTL0_AURME</name>